<dbReference type="HAMAP" id="MF_00261">
    <property type="entry name" value="RNApol_arch_Rpo11"/>
    <property type="match status" value="1"/>
</dbReference>
<evidence type="ECO:0000256" key="2">
    <source>
        <dbReference type="ARBA" id="ARBA00022478"/>
    </source>
</evidence>
<dbReference type="PROSITE" id="PS01154">
    <property type="entry name" value="RNA_POL_L_13KD"/>
    <property type="match status" value="1"/>
</dbReference>
<dbReference type="InterPro" id="IPR036603">
    <property type="entry name" value="RBP11-like"/>
</dbReference>
<protein>
    <recommendedName>
        <fullName evidence="6">DNA-directed RNA polymerase RBP11-like dimerisation domain-containing protein</fullName>
    </recommendedName>
</protein>
<keyword evidence="4" id="KW-0539">Nucleus</keyword>
<dbReference type="CDD" id="cd07029">
    <property type="entry name" value="RNAP_I_III_AC19"/>
    <property type="match status" value="1"/>
</dbReference>
<keyword evidence="3" id="KW-0804">Transcription</keyword>
<dbReference type="PANTHER" id="PTHR13946:SF28">
    <property type="entry name" value="DNA-DIRECTED RNA POLYMERASES I AND III SUBUNIT RPAC2"/>
    <property type="match status" value="1"/>
</dbReference>
<dbReference type="GO" id="GO:0005736">
    <property type="term" value="C:RNA polymerase I complex"/>
    <property type="evidence" value="ECO:0007669"/>
    <property type="project" value="TreeGrafter"/>
</dbReference>
<dbReference type="GO" id="GO:0046983">
    <property type="term" value="F:protein dimerization activity"/>
    <property type="evidence" value="ECO:0007669"/>
    <property type="project" value="InterPro"/>
</dbReference>
<dbReference type="GO" id="GO:0003899">
    <property type="term" value="F:DNA-directed RNA polymerase activity"/>
    <property type="evidence" value="ECO:0007669"/>
    <property type="project" value="InterPro"/>
</dbReference>
<keyword evidence="2" id="KW-0240">DNA-directed RNA polymerase</keyword>
<name>A0A7R9XUI4_MICPS</name>
<reference evidence="7" key="1">
    <citation type="submission" date="2021-01" db="EMBL/GenBank/DDBJ databases">
        <authorList>
            <person name="Corre E."/>
            <person name="Pelletier E."/>
            <person name="Niang G."/>
            <person name="Scheremetjew M."/>
            <person name="Finn R."/>
            <person name="Kale V."/>
            <person name="Holt S."/>
            <person name="Cochrane G."/>
            <person name="Meng A."/>
            <person name="Brown T."/>
            <person name="Cohen L."/>
        </authorList>
    </citation>
    <scope>NUCLEOTIDE SEQUENCE</scope>
    <source>
        <strain evidence="7">RCC1614</strain>
    </source>
</reference>
<dbReference type="InterPro" id="IPR033898">
    <property type="entry name" value="RNAP_AC19"/>
</dbReference>
<proteinExistence type="inferred from homology"/>
<dbReference type="Gene3D" id="3.30.1360.10">
    <property type="entry name" value="RNA polymerase, RBP11-like subunit"/>
    <property type="match status" value="1"/>
</dbReference>
<dbReference type="GO" id="GO:0005666">
    <property type="term" value="C:RNA polymerase III complex"/>
    <property type="evidence" value="ECO:0007669"/>
    <property type="project" value="TreeGrafter"/>
</dbReference>
<sequence>MSVYEKTFTLKDEDHTMGNAIRYMLNKNPQVALAGYSVPHPMERSVNVRVQTTGEVTATAAMRDALLDIISVCDHVHDTFDLAIEEHGEKNATAMETDVAGKGGGSKKK</sequence>
<dbReference type="GO" id="GO:0003677">
    <property type="term" value="F:DNA binding"/>
    <property type="evidence" value="ECO:0007669"/>
    <property type="project" value="InterPro"/>
</dbReference>
<evidence type="ECO:0000259" key="6">
    <source>
        <dbReference type="Pfam" id="PF13656"/>
    </source>
</evidence>
<evidence type="ECO:0000313" key="7">
    <source>
        <dbReference type="EMBL" id="CAD8228471.1"/>
    </source>
</evidence>
<dbReference type="GO" id="GO:0006362">
    <property type="term" value="P:transcription elongation by RNA polymerase I"/>
    <property type="evidence" value="ECO:0007669"/>
    <property type="project" value="TreeGrafter"/>
</dbReference>
<evidence type="ECO:0000256" key="4">
    <source>
        <dbReference type="ARBA" id="ARBA00023242"/>
    </source>
</evidence>
<evidence type="ECO:0000256" key="1">
    <source>
        <dbReference type="ARBA" id="ARBA00004123"/>
    </source>
</evidence>
<feature type="domain" description="DNA-directed RNA polymerase RBP11-like dimerisation" evidence="6">
    <location>
        <begin position="6"/>
        <end position="78"/>
    </location>
</feature>
<evidence type="ECO:0000256" key="3">
    <source>
        <dbReference type="ARBA" id="ARBA00023163"/>
    </source>
</evidence>
<comment type="subcellular location">
    <subcellularLocation>
        <location evidence="1">Nucleus</location>
    </subcellularLocation>
</comment>
<accession>A0A7R9XUI4</accession>
<comment type="similarity">
    <text evidence="5">Belongs to the archaeal Rpo11/eukaryotic RPB11/RPC19 RNA polymerase subunit family.</text>
</comment>
<gene>
    <name evidence="7" type="ORF">MPUS1402_LOCUS1279</name>
</gene>
<dbReference type="InterPro" id="IPR022905">
    <property type="entry name" value="Rpo11-like"/>
</dbReference>
<organism evidence="7">
    <name type="scientific">Micromonas pusilla</name>
    <name type="common">Picoplanktonic green alga</name>
    <name type="synonym">Chromulina pusilla</name>
    <dbReference type="NCBI Taxonomy" id="38833"/>
    <lineage>
        <taxon>Eukaryota</taxon>
        <taxon>Viridiplantae</taxon>
        <taxon>Chlorophyta</taxon>
        <taxon>Mamiellophyceae</taxon>
        <taxon>Mamiellales</taxon>
        <taxon>Mamiellaceae</taxon>
        <taxon>Micromonas</taxon>
    </lineage>
</organism>
<dbReference type="EMBL" id="HBDY01001705">
    <property type="protein sequence ID" value="CAD8228471.1"/>
    <property type="molecule type" value="Transcribed_RNA"/>
</dbReference>
<dbReference type="InterPro" id="IPR008193">
    <property type="entry name" value="RNA_pol_Rpb11_13-16kDa_CS"/>
</dbReference>
<dbReference type="SUPFAM" id="SSF55257">
    <property type="entry name" value="RBP11-like subunits of RNA polymerase"/>
    <property type="match status" value="1"/>
</dbReference>
<evidence type="ECO:0000256" key="5">
    <source>
        <dbReference type="ARBA" id="ARBA00025751"/>
    </source>
</evidence>
<dbReference type="GO" id="GO:0006383">
    <property type="term" value="P:transcription by RNA polymerase III"/>
    <property type="evidence" value="ECO:0007669"/>
    <property type="project" value="TreeGrafter"/>
</dbReference>
<dbReference type="Pfam" id="PF13656">
    <property type="entry name" value="RNA_pol_L_2"/>
    <property type="match status" value="1"/>
</dbReference>
<dbReference type="OMA" id="MRIQMYD"/>
<dbReference type="InterPro" id="IPR009025">
    <property type="entry name" value="RBP11-like_dimer"/>
</dbReference>
<dbReference type="PANTHER" id="PTHR13946">
    <property type="entry name" value="DNA-DIRECTED RNA POLYMERASE I,II,III"/>
    <property type="match status" value="1"/>
</dbReference>
<dbReference type="AlphaFoldDB" id="A0A7R9XUI4"/>